<protein>
    <submittedName>
        <fullName evidence="1">Uncharacterized protein</fullName>
    </submittedName>
</protein>
<gene>
    <name evidence="1" type="ORF">METZ01_LOCUS60121</name>
</gene>
<organism evidence="1">
    <name type="scientific">marine metagenome</name>
    <dbReference type="NCBI Taxonomy" id="408172"/>
    <lineage>
        <taxon>unclassified sequences</taxon>
        <taxon>metagenomes</taxon>
        <taxon>ecological metagenomes</taxon>
    </lineage>
</organism>
<dbReference type="EMBL" id="UINC01003545">
    <property type="protein sequence ID" value="SVA07267.1"/>
    <property type="molecule type" value="Genomic_DNA"/>
</dbReference>
<evidence type="ECO:0000313" key="1">
    <source>
        <dbReference type="EMBL" id="SVA07267.1"/>
    </source>
</evidence>
<name>A0A381SY04_9ZZZZ</name>
<sequence length="178" mass="20361">MQNVTLDVKQNGILIEMELEKAIDQENIAAWQSDSDWFYITLYQVTGDSSKLAADKLPEGIRDFQVIISQESTQLGVRLHHPIEYYDITQDETAYQILASLHYPSDLFTALPALQQYDTMEKELGMPKSLRSWMYITGFALTVNGLLTQEQDETNWETKIGLGTLFATYIADKLWPKS</sequence>
<accession>A0A381SY04</accession>
<proteinExistence type="predicted"/>
<reference evidence="1" key="1">
    <citation type="submission" date="2018-05" db="EMBL/GenBank/DDBJ databases">
        <authorList>
            <person name="Lanie J.A."/>
            <person name="Ng W.-L."/>
            <person name="Kazmierczak K.M."/>
            <person name="Andrzejewski T.M."/>
            <person name="Davidsen T.M."/>
            <person name="Wayne K.J."/>
            <person name="Tettelin H."/>
            <person name="Glass J.I."/>
            <person name="Rusch D."/>
            <person name="Podicherti R."/>
            <person name="Tsui H.-C.T."/>
            <person name="Winkler M.E."/>
        </authorList>
    </citation>
    <scope>NUCLEOTIDE SEQUENCE</scope>
</reference>
<dbReference type="AlphaFoldDB" id="A0A381SY04"/>